<name>A0A379FVI2_PRORE</name>
<accession>A0A379FVI2</accession>
<evidence type="ECO:0000313" key="1">
    <source>
        <dbReference type="EMBL" id="SUC32760.1"/>
    </source>
</evidence>
<evidence type="ECO:0000313" key="2">
    <source>
        <dbReference type="Proteomes" id="UP000254208"/>
    </source>
</evidence>
<dbReference type="Proteomes" id="UP000254208">
    <property type="component" value="Unassembled WGS sequence"/>
</dbReference>
<dbReference type="RefSeq" id="WP_115167875.1">
    <property type="nucleotide sequence ID" value="NZ_CP077317.1"/>
</dbReference>
<protein>
    <submittedName>
        <fullName evidence="1">Uncharacterized protein</fullName>
    </submittedName>
</protein>
<dbReference type="AlphaFoldDB" id="A0A379FVI2"/>
<sequence length="121" mass="13571">MSNSEVTPKYSSIRMSVPADLKDEFLLECKKAGVDAGEVMCFSKNTPSVVSVLFETIAKSEMAKKFIGILKMFGQKRNVRIEVYADKKIVDLSGYSEEEAIRLIEASESIRVAKRDEPEDK</sequence>
<dbReference type="GeneID" id="93674395"/>
<organism evidence="1 2">
    <name type="scientific">Providencia rettgeri</name>
    <dbReference type="NCBI Taxonomy" id="587"/>
    <lineage>
        <taxon>Bacteria</taxon>
        <taxon>Pseudomonadati</taxon>
        <taxon>Pseudomonadota</taxon>
        <taxon>Gammaproteobacteria</taxon>
        <taxon>Enterobacterales</taxon>
        <taxon>Morganellaceae</taxon>
        <taxon>Providencia</taxon>
    </lineage>
</organism>
<gene>
    <name evidence="1" type="ORF">NCTC11801_03762</name>
</gene>
<dbReference type="EMBL" id="UGTZ01000001">
    <property type="protein sequence ID" value="SUC32760.1"/>
    <property type="molecule type" value="Genomic_DNA"/>
</dbReference>
<reference evidence="1 2" key="1">
    <citation type="submission" date="2018-06" db="EMBL/GenBank/DDBJ databases">
        <authorList>
            <consortium name="Pathogen Informatics"/>
            <person name="Doyle S."/>
        </authorList>
    </citation>
    <scope>NUCLEOTIDE SEQUENCE [LARGE SCALE GENOMIC DNA]</scope>
    <source>
        <strain evidence="1 2">NCTC11801</strain>
    </source>
</reference>
<proteinExistence type="predicted"/>